<dbReference type="Proteomes" id="UP000789570">
    <property type="component" value="Unassembled WGS sequence"/>
</dbReference>
<dbReference type="OrthoDB" id="2318579at2759"/>
<dbReference type="AlphaFoldDB" id="A0A9N9JDY3"/>
<name>A0A9N9JDY3_9GLOM</name>
<accession>A0A9N9JDY3</accession>
<evidence type="ECO:0000313" key="1">
    <source>
        <dbReference type="EMBL" id="CAG8777539.1"/>
    </source>
</evidence>
<keyword evidence="2" id="KW-1185">Reference proteome</keyword>
<reference evidence="1" key="1">
    <citation type="submission" date="2021-06" db="EMBL/GenBank/DDBJ databases">
        <authorList>
            <person name="Kallberg Y."/>
            <person name="Tangrot J."/>
            <person name="Rosling A."/>
        </authorList>
    </citation>
    <scope>NUCLEOTIDE SEQUENCE</scope>
    <source>
        <strain evidence="1">UK204</strain>
    </source>
</reference>
<sequence>DGTGNDNNQKLETRLTCFLDGAATVENSSQSHIFSDRKASYDLTVSQTNTMVTCVSAMKLDTHDP</sequence>
<gene>
    <name evidence="1" type="ORF">FCALED_LOCUS17919</name>
</gene>
<organism evidence="1 2">
    <name type="scientific">Funneliformis caledonium</name>
    <dbReference type="NCBI Taxonomy" id="1117310"/>
    <lineage>
        <taxon>Eukaryota</taxon>
        <taxon>Fungi</taxon>
        <taxon>Fungi incertae sedis</taxon>
        <taxon>Mucoromycota</taxon>
        <taxon>Glomeromycotina</taxon>
        <taxon>Glomeromycetes</taxon>
        <taxon>Glomerales</taxon>
        <taxon>Glomeraceae</taxon>
        <taxon>Funneliformis</taxon>
    </lineage>
</organism>
<evidence type="ECO:0000313" key="2">
    <source>
        <dbReference type="Proteomes" id="UP000789570"/>
    </source>
</evidence>
<feature type="non-terminal residue" evidence="1">
    <location>
        <position position="1"/>
    </location>
</feature>
<dbReference type="EMBL" id="CAJVPQ010030818">
    <property type="protein sequence ID" value="CAG8777539.1"/>
    <property type="molecule type" value="Genomic_DNA"/>
</dbReference>
<protein>
    <submittedName>
        <fullName evidence="1">1948_t:CDS:1</fullName>
    </submittedName>
</protein>
<proteinExistence type="predicted"/>
<feature type="non-terminal residue" evidence="1">
    <location>
        <position position="65"/>
    </location>
</feature>
<comment type="caution">
    <text evidence="1">The sequence shown here is derived from an EMBL/GenBank/DDBJ whole genome shotgun (WGS) entry which is preliminary data.</text>
</comment>